<reference evidence="4" key="1">
    <citation type="journal article" date="2019" name="Int. J. Syst. Evol. Microbiol.">
        <title>The Global Catalogue of Microorganisms (GCM) 10K type strain sequencing project: providing services to taxonomists for standard genome sequencing and annotation.</title>
        <authorList>
            <consortium name="The Broad Institute Genomics Platform"/>
            <consortium name="The Broad Institute Genome Sequencing Center for Infectious Disease"/>
            <person name="Wu L."/>
            <person name="Ma J."/>
        </authorList>
    </citation>
    <scope>NUCLEOTIDE SEQUENCE [LARGE SCALE GENOMIC DNA]</scope>
    <source>
        <strain evidence="4">CGMCC 1.13587</strain>
    </source>
</reference>
<dbReference type="EMBL" id="JBHSNG010000034">
    <property type="protein sequence ID" value="MFC5583147.1"/>
    <property type="molecule type" value="Genomic_DNA"/>
</dbReference>
<name>A0ABW0T212_9GAMM</name>
<accession>A0ABW0T212</accession>
<feature type="region of interest" description="Disordered" evidence="1">
    <location>
        <begin position="47"/>
        <end position="75"/>
    </location>
</feature>
<evidence type="ECO:0000313" key="4">
    <source>
        <dbReference type="Proteomes" id="UP001596111"/>
    </source>
</evidence>
<evidence type="ECO:0000256" key="2">
    <source>
        <dbReference type="SAM" id="Phobius"/>
    </source>
</evidence>
<evidence type="ECO:0008006" key="5">
    <source>
        <dbReference type="Google" id="ProtNLM"/>
    </source>
</evidence>
<gene>
    <name evidence="3" type="ORF">ACFPPB_18695</name>
</gene>
<comment type="caution">
    <text evidence="3">The sequence shown here is derived from an EMBL/GenBank/DDBJ whole genome shotgun (WGS) entry which is preliminary data.</text>
</comment>
<feature type="transmembrane region" description="Helical" evidence="2">
    <location>
        <begin position="90"/>
        <end position="109"/>
    </location>
</feature>
<organism evidence="3 4">
    <name type="scientific">Rhodanobacter terrae</name>
    <dbReference type="NCBI Taxonomy" id="418647"/>
    <lineage>
        <taxon>Bacteria</taxon>
        <taxon>Pseudomonadati</taxon>
        <taxon>Pseudomonadota</taxon>
        <taxon>Gammaproteobacteria</taxon>
        <taxon>Lysobacterales</taxon>
        <taxon>Rhodanobacteraceae</taxon>
        <taxon>Rhodanobacter</taxon>
    </lineage>
</organism>
<keyword evidence="2" id="KW-0472">Membrane</keyword>
<keyword evidence="2" id="KW-1133">Transmembrane helix</keyword>
<evidence type="ECO:0000313" key="3">
    <source>
        <dbReference type="EMBL" id="MFC5583147.1"/>
    </source>
</evidence>
<dbReference type="RefSeq" id="WP_377329904.1">
    <property type="nucleotide sequence ID" value="NZ_JBHSNG010000034.1"/>
</dbReference>
<sequence length="114" mass="13102">MNEQERRSNHILRALDEAHRMGRITRAEYRTRRRALLTSLSDSNGVTARNAILPSREPAPRRVESTRRPPPGVDEAATLFPERRAALRKLWLVTGGMVLVAMLLVYWMLRRSSP</sequence>
<keyword evidence="4" id="KW-1185">Reference proteome</keyword>
<protein>
    <recommendedName>
        <fullName evidence="5">SHOCT domain-containing protein</fullName>
    </recommendedName>
</protein>
<feature type="compositionally biased region" description="Basic and acidic residues" evidence="1">
    <location>
        <begin position="58"/>
        <end position="67"/>
    </location>
</feature>
<dbReference type="Proteomes" id="UP001596111">
    <property type="component" value="Unassembled WGS sequence"/>
</dbReference>
<proteinExistence type="predicted"/>
<keyword evidence="2" id="KW-0812">Transmembrane</keyword>
<evidence type="ECO:0000256" key="1">
    <source>
        <dbReference type="SAM" id="MobiDB-lite"/>
    </source>
</evidence>